<proteinExistence type="predicted"/>
<protein>
    <recommendedName>
        <fullName evidence="4">Glycine-rich protein</fullName>
    </recommendedName>
</protein>
<dbReference type="AlphaFoldDB" id="A0A803L3G5"/>
<name>A0A803L3G5_CHEQI</name>
<evidence type="ECO:0000256" key="1">
    <source>
        <dbReference type="SAM" id="Phobius"/>
    </source>
</evidence>
<feature type="transmembrane region" description="Helical" evidence="1">
    <location>
        <begin position="29"/>
        <end position="51"/>
    </location>
</feature>
<evidence type="ECO:0000313" key="2">
    <source>
        <dbReference type="EnsemblPlants" id="AUR62006404-RA:cds"/>
    </source>
</evidence>
<sequence length="104" mass="9622">MRLLSSLNGDHIPSGGGGGFELIESAQGVLVLLCLMVVSISIISMLVFACADDGEPRKKRSGYVGGTFTSGYGGGSGGVGGGCGSGGGGGCGGGGGGGCGGGSC</sequence>
<accession>A0A803L3G5</accession>
<keyword evidence="3" id="KW-1185">Reference proteome</keyword>
<reference evidence="2" key="2">
    <citation type="submission" date="2021-03" db="UniProtKB">
        <authorList>
            <consortium name="EnsemblPlants"/>
        </authorList>
    </citation>
    <scope>IDENTIFICATION</scope>
</reference>
<dbReference type="SMR" id="A0A803L3G5"/>
<dbReference type="OMA" id="SSHIVFM"/>
<dbReference type="PANTHER" id="PTHR35420">
    <property type="entry name" value="OS02G0198500 PROTEIN"/>
    <property type="match status" value="1"/>
</dbReference>
<evidence type="ECO:0000313" key="3">
    <source>
        <dbReference type="Proteomes" id="UP000596660"/>
    </source>
</evidence>
<keyword evidence="1" id="KW-0812">Transmembrane</keyword>
<keyword evidence="1" id="KW-0472">Membrane</keyword>
<keyword evidence="1" id="KW-1133">Transmembrane helix</keyword>
<dbReference type="EnsemblPlants" id="AUR62006404-RA">
    <property type="protein sequence ID" value="AUR62006404-RA:cds"/>
    <property type="gene ID" value="AUR62006404"/>
</dbReference>
<organism evidence="2 3">
    <name type="scientific">Chenopodium quinoa</name>
    <name type="common">Quinoa</name>
    <dbReference type="NCBI Taxonomy" id="63459"/>
    <lineage>
        <taxon>Eukaryota</taxon>
        <taxon>Viridiplantae</taxon>
        <taxon>Streptophyta</taxon>
        <taxon>Embryophyta</taxon>
        <taxon>Tracheophyta</taxon>
        <taxon>Spermatophyta</taxon>
        <taxon>Magnoliopsida</taxon>
        <taxon>eudicotyledons</taxon>
        <taxon>Gunneridae</taxon>
        <taxon>Pentapetalae</taxon>
        <taxon>Caryophyllales</taxon>
        <taxon>Chenopodiaceae</taxon>
        <taxon>Chenopodioideae</taxon>
        <taxon>Atripliceae</taxon>
        <taxon>Chenopodium</taxon>
    </lineage>
</organism>
<reference evidence="2" key="1">
    <citation type="journal article" date="2017" name="Nature">
        <title>The genome of Chenopodium quinoa.</title>
        <authorList>
            <person name="Jarvis D.E."/>
            <person name="Ho Y.S."/>
            <person name="Lightfoot D.J."/>
            <person name="Schmoeckel S.M."/>
            <person name="Li B."/>
            <person name="Borm T.J.A."/>
            <person name="Ohyanagi H."/>
            <person name="Mineta K."/>
            <person name="Michell C.T."/>
            <person name="Saber N."/>
            <person name="Kharbatia N.M."/>
            <person name="Rupper R.R."/>
            <person name="Sharp A.R."/>
            <person name="Dally N."/>
            <person name="Boughton B.A."/>
            <person name="Woo Y.H."/>
            <person name="Gao G."/>
            <person name="Schijlen E.G.W.M."/>
            <person name="Guo X."/>
            <person name="Momin A.A."/>
            <person name="Negrao S."/>
            <person name="Al-Babili S."/>
            <person name="Gehring C."/>
            <person name="Roessner U."/>
            <person name="Jung C."/>
            <person name="Murphy K."/>
            <person name="Arold S.T."/>
            <person name="Gojobori T."/>
            <person name="van der Linden C.G."/>
            <person name="van Loo E.N."/>
            <person name="Jellen E.N."/>
            <person name="Maughan P.J."/>
            <person name="Tester M."/>
        </authorList>
    </citation>
    <scope>NUCLEOTIDE SEQUENCE [LARGE SCALE GENOMIC DNA]</scope>
    <source>
        <strain evidence="2">cv. PI 614886</strain>
    </source>
</reference>
<dbReference type="Gramene" id="AUR62006404-RA">
    <property type="protein sequence ID" value="AUR62006404-RA:cds"/>
    <property type="gene ID" value="AUR62006404"/>
</dbReference>
<dbReference type="PANTHER" id="PTHR35420:SF1">
    <property type="entry name" value="OS09G0480532 PROTEIN"/>
    <property type="match status" value="1"/>
</dbReference>
<evidence type="ECO:0008006" key="4">
    <source>
        <dbReference type="Google" id="ProtNLM"/>
    </source>
</evidence>
<dbReference type="Proteomes" id="UP000596660">
    <property type="component" value="Unplaced"/>
</dbReference>